<evidence type="ECO:0000256" key="1">
    <source>
        <dbReference type="ARBA" id="ARBA00004141"/>
    </source>
</evidence>
<proteinExistence type="predicted"/>
<keyword evidence="6" id="KW-1185">Reference proteome</keyword>
<dbReference type="AlphaFoldDB" id="A0A914UI40"/>
<protein>
    <submittedName>
        <fullName evidence="7">Zinc transporter ZIP1</fullName>
    </submittedName>
</protein>
<feature type="transmembrane region" description="Helical" evidence="5">
    <location>
        <begin position="270"/>
        <end position="291"/>
    </location>
</feature>
<evidence type="ECO:0000256" key="3">
    <source>
        <dbReference type="ARBA" id="ARBA00022989"/>
    </source>
</evidence>
<sequence>MMLWADVIAAVGVFLVLSLIGAIPFCFLRGGGHNPRRKGVRHQTNRSSVVLSLSNCFACGVFLATCFLGLIPHIREHELKIRTRLEKEETYKLANLTMVGTEVSHRETVTHSQLLRSLPSSELIVVMGFLLILLIEQSVVFCQSNKKKNGQVPRAVKTAVVHEETEEPLVMTDMNFMESPDADESHSHHDHGGHSHHHAIVLDSNALTLSSMLLLFGLSIHSIFEGLALGLQNDAGDFVRLLIAIMLHEVLCAFAFGLSLAQQKAPAGGGFLSICFLSACIPFGMCVGFLIPAAGADADGTLLARYALEGLAAGTFVYVACVEMLSSELGHSHDRSGLLKAMFVVFGVITFLIISALSKAEREGGSDLHGAADHAH</sequence>
<keyword evidence="2 5" id="KW-0812">Transmembrane</keyword>
<evidence type="ECO:0000256" key="5">
    <source>
        <dbReference type="SAM" id="Phobius"/>
    </source>
</evidence>
<evidence type="ECO:0000256" key="2">
    <source>
        <dbReference type="ARBA" id="ARBA00022692"/>
    </source>
</evidence>
<dbReference type="GO" id="GO:0005385">
    <property type="term" value="F:zinc ion transmembrane transporter activity"/>
    <property type="evidence" value="ECO:0007669"/>
    <property type="project" value="TreeGrafter"/>
</dbReference>
<comment type="subcellular location">
    <subcellularLocation>
        <location evidence="1">Membrane</location>
        <topology evidence="1">Multi-pass membrane protein</topology>
    </subcellularLocation>
</comment>
<organism evidence="6 7">
    <name type="scientific">Plectus sambesii</name>
    <dbReference type="NCBI Taxonomy" id="2011161"/>
    <lineage>
        <taxon>Eukaryota</taxon>
        <taxon>Metazoa</taxon>
        <taxon>Ecdysozoa</taxon>
        <taxon>Nematoda</taxon>
        <taxon>Chromadorea</taxon>
        <taxon>Plectida</taxon>
        <taxon>Plectina</taxon>
        <taxon>Plectoidea</taxon>
        <taxon>Plectidae</taxon>
        <taxon>Plectus</taxon>
    </lineage>
</organism>
<evidence type="ECO:0000313" key="6">
    <source>
        <dbReference type="Proteomes" id="UP000887566"/>
    </source>
</evidence>
<dbReference type="PANTHER" id="PTHR11040:SF208">
    <property type="entry name" value="ZINC_IRON PERMEASE"/>
    <property type="match status" value="1"/>
</dbReference>
<evidence type="ECO:0000313" key="7">
    <source>
        <dbReference type="WBParaSite" id="PSAMB.scaffold1021size36997.g10482.t1"/>
    </source>
</evidence>
<feature type="transmembrane region" description="Helical" evidence="5">
    <location>
        <begin position="337"/>
        <end position="357"/>
    </location>
</feature>
<dbReference type="WBParaSite" id="PSAMB.scaffold1021size36997.g10482.t1">
    <property type="protein sequence ID" value="PSAMB.scaffold1021size36997.g10482.t1"/>
    <property type="gene ID" value="PSAMB.scaffold1021size36997.g10482"/>
</dbReference>
<dbReference type="PANTHER" id="PTHR11040">
    <property type="entry name" value="ZINC/IRON TRANSPORTER"/>
    <property type="match status" value="1"/>
</dbReference>
<dbReference type="Proteomes" id="UP000887566">
    <property type="component" value="Unplaced"/>
</dbReference>
<dbReference type="InterPro" id="IPR003689">
    <property type="entry name" value="ZIP"/>
</dbReference>
<feature type="transmembrane region" description="Helical" evidence="5">
    <location>
        <begin position="6"/>
        <end position="28"/>
    </location>
</feature>
<feature type="transmembrane region" description="Helical" evidence="5">
    <location>
        <begin position="49"/>
        <end position="71"/>
    </location>
</feature>
<feature type="transmembrane region" description="Helical" evidence="5">
    <location>
        <begin position="238"/>
        <end position="258"/>
    </location>
</feature>
<keyword evidence="4 5" id="KW-0472">Membrane</keyword>
<name>A0A914UI40_9BILA</name>
<feature type="transmembrane region" description="Helical" evidence="5">
    <location>
        <begin position="212"/>
        <end position="232"/>
    </location>
</feature>
<feature type="transmembrane region" description="Helical" evidence="5">
    <location>
        <begin position="303"/>
        <end position="325"/>
    </location>
</feature>
<dbReference type="GO" id="GO:0005886">
    <property type="term" value="C:plasma membrane"/>
    <property type="evidence" value="ECO:0007669"/>
    <property type="project" value="TreeGrafter"/>
</dbReference>
<keyword evidence="3 5" id="KW-1133">Transmembrane helix</keyword>
<accession>A0A914UI40</accession>
<dbReference type="Pfam" id="PF02535">
    <property type="entry name" value="Zip"/>
    <property type="match status" value="1"/>
</dbReference>
<reference evidence="7" key="1">
    <citation type="submission" date="2022-11" db="UniProtKB">
        <authorList>
            <consortium name="WormBaseParasite"/>
        </authorList>
    </citation>
    <scope>IDENTIFICATION</scope>
</reference>
<evidence type="ECO:0000256" key="4">
    <source>
        <dbReference type="ARBA" id="ARBA00023136"/>
    </source>
</evidence>
<feature type="transmembrane region" description="Helical" evidence="5">
    <location>
        <begin position="123"/>
        <end position="142"/>
    </location>
</feature>